<dbReference type="PROSITE" id="PS50961">
    <property type="entry name" value="HTH_LA"/>
    <property type="match status" value="1"/>
</dbReference>
<dbReference type="Pfam" id="PF26088">
    <property type="entry name" value="RRM_LARP4"/>
    <property type="match status" value="1"/>
</dbReference>
<dbReference type="InterPro" id="IPR012677">
    <property type="entry name" value="Nucleotide-bd_a/b_plait_sf"/>
</dbReference>
<feature type="domain" description="HTH La-type RNA-binding" evidence="5">
    <location>
        <begin position="140"/>
        <end position="232"/>
    </location>
</feature>
<feature type="region of interest" description="Disordered" evidence="4">
    <location>
        <begin position="56"/>
        <end position="112"/>
    </location>
</feature>
<feature type="region of interest" description="Disordered" evidence="4">
    <location>
        <begin position="694"/>
        <end position="850"/>
    </location>
</feature>
<dbReference type="EMBL" id="NEDP02002206">
    <property type="protein sequence ID" value="OWF51571.1"/>
    <property type="molecule type" value="Genomic_DNA"/>
</dbReference>
<dbReference type="Gene3D" id="1.10.10.10">
    <property type="entry name" value="Winged helix-like DNA-binding domain superfamily/Winged helix DNA-binding domain"/>
    <property type="match status" value="1"/>
</dbReference>
<accession>A0A210QS67</accession>
<dbReference type="InterPro" id="IPR045180">
    <property type="entry name" value="La_dom_prot"/>
</dbReference>
<dbReference type="OrthoDB" id="10046764at2759"/>
<protein>
    <submittedName>
        <fullName evidence="6">La-related protein 4B</fullName>
    </submittedName>
</protein>
<evidence type="ECO:0000256" key="3">
    <source>
        <dbReference type="PROSITE-ProRule" id="PRU00332"/>
    </source>
</evidence>
<feature type="compositionally biased region" description="Polar residues" evidence="4">
    <location>
        <begin position="552"/>
        <end position="566"/>
    </location>
</feature>
<gene>
    <name evidence="6" type="ORF">KP79_PYT24369</name>
</gene>
<dbReference type="GO" id="GO:0005829">
    <property type="term" value="C:cytosol"/>
    <property type="evidence" value="ECO:0007669"/>
    <property type="project" value="TreeGrafter"/>
</dbReference>
<dbReference type="GO" id="GO:0010494">
    <property type="term" value="C:cytoplasmic stress granule"/>
    <property type="evidence" value="ECO:0007669"/>
    <property type="project" value="TreeGrafter"/>
</dbReference>
<dbReference type="InterPro" id="IPR036388">
    <property type="entry name" value="WH-like_DNA-bd_sf"/>
</dbReference>
<dbReference type="SMART" id="SM00715">
    <property type="entry name" value="LA"/>
    <property type="match status" value="1"/>
</dbReference>
<feature type="compositionally biased region" description="Basic and acidic residues" evidence="4">
    <location>
        <begin position="513"/>
        <end position="526"/>
    </location>
</feature>
<evidence type="ECO:0000313" key="7">
    <source>
        <dbReference type="Proteomes" id="UP000242188"/>
    </source>
</evidence>
<feature type="compositionally biased region" description="Low complexity" evidence="4">
    <location>
        <begin position="59"/>
        <end position="72"/>
    </location>
</feature>
<organism evidence="6 7">
    <name type="scientific">Mizuhopecten yessoensis</name>
    <name type="common">Japanese scallop</name>
    <name type="synonym">Patinopecten yessoensis</name>
    <dbReference type="NCBI Taxonomy" id="6573"/>
    <lineage>
        <taxon>Eukaryota</taxon>
        <taxon>Metazoa</taxon>
        <taxon>Spiralia</taxon>
        <taxon>Lophotrochozoa</taxon>
        <taxon>Mollusca</taxon>
        <taxon>Bivalvia</taxon>
        <taxon>Autobranchia</taxon>
        <taxon>Pteriomorphia</taxon>
        <taxon>Pectinida</taxon>
        <taxon>Pectinoidea</taxon>
        <taxon>Pectinidae</taxon>
        <taxon>Mizuhopecten</taxon>
    </lineage>
</organism>
<dbReference type="PANTHER" id="PTHR22792:SF131">
    <property type="entry name" value="LA-RELATED PROTEIN LARP4B"/>
    <property type="match status" value="1"/>
</dbReference>
<evidence type="ECO:0000259" key="5">
    <source>
        <dbReference type="PROSITE" id="PS50961"/>
    </source>
</evidence>
<feature type="region of interest" description="Disordered" evidence="4">
    <location>
        <begin position="489"/>
        <end position="656"/>
    </location>
</feature>
<dbReference type="Gene3D" id="3.30.70.330">
    <property type="match status" value="1"/>
</dbReference>
<feature type="compositionally biased region" description="Low complexity" evidence="4">
    <location>
        <begin position="580"/>
        <end position="599"/>
    </location>
</feature>
<dbReference type="PANTHER" id="PTHR22792">
    <property type="entry name" value="LUPUS LA PROTEIN-RELATED"/>
    <property type="match status" value="1"/>
</dbReference>
<dbReference type="InterPro" id="IPR058699">
    <property type="entry name" value="RRM_LARP4/4B"/>
</dbReference>
<dbReference type="STRING" id="6573.A0A210QS67"/>
<dbReference type="SUPFAM" id="SSF46785">
    <property type="entry name" value="Winged helix' DNA-binding domain"/>
    <property type="match status" value="1"/>
</dbReference>
<keyword evidence="7" id="KW-1185">Reference proteome</keyword>
<dbReference type="CDD" id="cd12430">
    <property type="entry name" value="RRM_LARP4_5_like"/>
    <property type="match status" value="1"/>
</dbReference>
<feature type="compositionally biased region" description="Polar residues" evidence="4">
    <location>
        <begin position="901"/>
        <end position="920"/>
    </location>
</feature>
<evidence type="ECO:0000256" key="2">
    <source>
        <dbReference type="ARBA" id="ARBA00022884"/>
    </source>
</evidence>
<feature type="compositionally biased region" description="Pro residues" evidence="4">
    <location>
        <begin position="709"/>
        <end position="721"/>
    </location>
</feature>
<feature type="compositionally biased region" description="Polar residues" evidence="4">
    <location>
        <begin position="811"/>
        <end position="839"/>
    </location>
</feature>
<keyword evidence="1" id="KW-0597">Phosphoprotein</keyword>
<reference evidence="6 7" key="1">
    <citation type="journal article" date="2017" name="Nat. Ecol. Evol.">
        <title>Scallop genome provides insights into evolution of bilaterian karyotype and development.</title>
        <authorList>
            <person name="Wang S."/>
            <person name="Zhang J."/>
            <person name="Jiao W."/>
            <person name="Li J."/>
            <person name="Xun X."/>
            <person name="Sun Y."/>
            <person name="Guo X."/>
            <person name="Huan P."/>
            <person name="Dong B."/>
            <person name="Zhang L."/>
            <person name="Hu X."/>
            <person name="Sun X."/>
            <person name="Wang J."/>
            <person name="Zhao C."/>
            <person name="Wang Y."/>
            <person name="Wang D."/>
            <person name="Huang X."/>
            <person name="Wang R."/>
            <person name="Lv J."/>
            <person name="Li Y."/>
            <person name="Zhang Z."/>
            <person name="Liu B."/>
            <person name="Lu W."/>
            <person name="Hui Y."/>
            <person name="Liang J."/>
            <person name="Zhou Z."/>
            <person name="Hou R."/>
            <person name="Li X."/>
            <person name="Liu Y."/>
            <person name="Li H."/>
            <person name="Ning X."/>
            <person name="Lin Y."/>
            <person name="Zhao L."/>
            <person name="Xing Q."/>
            <person name="Dou J."/>
            <person name="Li Y."/>
            <person name="Mao J."/>
            <person name="Guo H."/>
            <person name="Dou H."/>
            <person name="Li T."/>
            <person name="Mu C."/>
            <person name="Jiang W."/>
            <person name="Fu Q."/>
            <person name="Fu X."/>
            <person name="Miao Y."/>
            <person name="Liu J."/>
            <person name="Yu Q."/>
            <person name="Li R."/>
            <person name="Liao H."/>
            <person name="Li X."/>
            <person name="Kong Y."/>
            <person name="Jiang Z."/>
            <person name="Chourrout D."/>
            <person name="Li R."/>
            <person name="Bao Z."/>
        </authorList>
    </citation>
    <scope>NUCLEOTIDE SEQUENCE [LARGE SCALE GENOMIC DNA]</scope>
    <source>
        <strain evidence="6 7">PY_sf001</strain>
    </source>
</reference>
<feature type="compositionally biased region" description="Polar residues" evidence="4">
    <location>
        <begin position="600"/>
        <end position="622"/>
    </location>
</feature>
<feature type="compositionally biased region" description="Polar residues" evidence="4">
    <location>
        <begin position="496"/>
        <end position="507"/>
    </location>
</feature>
<evidence type="ECO:0000256" key="1">
    <source>
        <dbReference type="ARBA" id="ARBA00022553"/>
    </source>
</evidence>
<dbReference type="GO" id="GO:0003730">
    <property type="term" value="F:mRNA 3'-UTR binding"/>
    <property type="evidence" value="ECO:0007669"/>
    <property type="project" value="TreeGrafter"/>
</dbReference>
<dbReference type="InterPro" id="IPR036390">
    <property type="entry name" value="WH_DNA-bd_sf"/>
</dbReference>
<feature type="region of interest" description="Disordered" evidence="4">
    <location>
        <begin position="21"/>
        <end position="42"/>
    </location>
</feature>
<feature type="compositionally biased region" description="Polar residues" evidence="4">
    <location>
        <begin position="98"/>
        <end position="112"/>
    </location>
</feature>
<name>A0A210QS67_MIZYE</name>
<proteinExistence type="predicted"/>
<evidence type="ECO:0000313" key="6">
    <source>
        <dbReference type="EMBL" id="OWF51571.1"/>
    </source>
</evidence>
<dbReference type="AlphaFoldDB" id="A0A210QS67"/>
<dbReference type="InterPro" id="IPR006630">
    <property type="entry name" value="La_HTH"/>
</dbReference>
<feature type="compositionally biased region" description="Low complexity" evidence="4">
    <location>
        <begin position="869"/>
        <end position="880"/>
    </location>
</feature>
<feature type="compositionally biased region" description="Low complexity" evidence="4">
    <location>
        <begin position="739"/>
        <end position="755"/>
    </location>
</feature>
<keyword evidence="2 3" id="KW-0694">RNA-binding</keyword>
<evidence type="ECO:0000256" key="4">
    <source>
        <dbReference type="SAM" id="MobiDB-lite"/>
    </source>
</evidence>
<feature type="compositionally biased region" description="Basic and acidic residues" evidence="4">
    <location>
        <begin position="923"/>
        <end position="967"/>
    </location>
</feature>
<dbReference type="GO" id="GO:0045727">
    <property type="term" value="P:positive regulation of translation"/>
    <property type="evidence" value="ECO:0007669"/>
    <property type="project" value="TreeGrafter"/>
</dbReference>
<feature type="region of interest" description="Disordered" evidence="4">
    <location>
        <begin position="864"/>
        <end position="967"/>
    </location>
</feature>
<feature type="compositionally biased region" description="Low complexity" evidence="4">
    <location>
        <begin position="764"/>
        <end position="787"/>
    </location>
</feature>
<comment type="caution">
    <text evidence="6">The sequence shown here is derived from an EMBL/GenBank/DDBJ whole genome shotgun (WGS) entry which is preliminary data.</text>
</comment>
<sequence>MVRDQVELTANLEENSAALMTSDRGTSGGAELTLTTPVTPKTAAGLNPNATVFSLSNKTSTTQPQPDTSTWDGVNANDEYQHANGDVGKGEVGGADTSAESPLSSDVSSSYTDNQLPAVTTFPAENTVVDAEDNIVNANSVTEDQLRQMLKEQLENCFSRESLASDRYLQSQMDADQYVPIATVANLQQIQQLTNDLDLITELLKELPNVQVHEVDGKCEKVRPNHNRCIVILREIPESTPLEDVKNLFKGESCPRFVSCEFAANDSWYVTFDSDASAQQAYQYLREEQCTFLNKPILARIKAKPLIRMTYPRNGYRPQYHQQQQAVQQQQQQQQTQQQTVAGVTSPPAVPVSQAEQVVVQQQQSQQQTQQQTQYQVQQQVPIMTPYINGQQTLPFFPNAALLPSWPTNVNVSSPTLLDPSMVITTPSSSSSSTPIDFMRLMQAKAVKSPTWSHRDERDHIVTLTEMGQVLMKEVLAINGYQATSVAKLNSGPRHQYNNVNRNSRNQRPVRLNQEHRMHSDNRPNQDRQQGPSGGSMDRRGDNTGGGGGGSHRTSPRNSDSSQISGHHSPFHRDSRRGDNSNMNHSHMVHSSVQQQQHQTQPVTDNNSNITVNNRQSDNLSQRMPRSYRSRRRRDDEGARNMRPSSSQAVAKDSKLPSELQFDLEINSFPPLPGPVAANSSTAGDVFESKLSDVVKGTAKPLVRESKASPPPVPPPPPPPSASVQSPPVAMVTPQPQIPVAVTATTTSVPATTRPSSPPKSRESTTTTITATTSGSSGNTSTVPSGGNASCTATATPVTRVPSPPVIPQKSVKTASMPESQPKSAESHVSQRPVSSAPKTQEKPVPVQQQAQVKLTYAQMLARGREAEAASAAAAAAEGGSKQRSSDESGEEDSKTAASVRASQTLKEQSQTIKTTSANSRPPVKDQGRRDFEPKDQRFGGGRRAKENRERRDRRRSERDGSRSSTK</sequence>
<dbReference type="Pfam" id="PF05383">
    <property type="entry name" value="La"/>
    <property type="match status" value="1"/>
</dbReference>
<feature type="compositionally biased region" description="Basic and acidic residues" evidence="4">
    <location>
        <begin position="884"/>
        <end position="895"/>
    </location>
</feature>
<feature type="compositionally biased region" description="Polar residues" evidence="4">
    <location>
        <begin position="788"/>
        <end position="797"/>
    </location>
</feature>
<dbReference type="Proteomes" id="UP000242188">
    <property type="component" value="Unassembled WGS sequence"/>
</dbReference>